<dbReference type="GO" id="GO:0004813">
    <property type="term" value="F:alanine-tRNA ligase activity"/>
    <property type="evidence" value="ECO:0007669"/>
    <property type="project" value="InterPro"/>
</dbReference>
<feature type="domain" description="Threonyl/alanyl tRNA synthetase SAD" evidence="4">
    <location>
        <begin position="174"/>
        <end position="215"/>
    </location>
</feature>
<dbReference type="SUPFAM" id="SSF50447">
    <property type="entry name" value="Translation proteins"/>
    <property type="match status" value="1"/>
</dbReference>
<keyword evidence="2" id="KW-0479">Metal-binding</keyword>
<gene>
    <name evidence="5" type="ORF">D4100_02590</name>
</gene>
<evidence type="ECO:0000256" key="1">
    <source>
        <dbReference type="ARBA" id="ARBA00001947"/>
    </source>
</evidence>
<dbReference type="Pfam" id="PF01411">
    <property type="entry name" value="tRNA-synt_2c"/>
    <property type="match status" value="1"/>
</dbReference>
<dbReference type="GO" id="GO:0006419">
    <property type="term" value="P:alanyl-tRNA aminoacylation"/>
    <property type="evidence" value="ECO:0007669"/>
    <property type="project" value="InterPro"/>
</dbReference>
<proteinExistence type="predicted"/>
<evidence type="ECO:0000256" key="3">
    <source>
        <dbReference type="ARBA" id="ARBA00022833"/>
    </source>
</evidence>
<reference evidence="5 6" key="1">
    <citation type="submission" date="2018-09" db="EMBL/GenBank/DDBJ databases">
        <title>Draft genome of a novel serratia sp. strain with antifungal activity.</title>
        <authorList>
            <person name="Dichmann S.I."/>
            <person name="Park B.P."/>
            <person name="Pathiraja D."/>
            <person name="Choi I.-G."/>
            <person name="Stougaard P."/>
            <person name="Hennessy R.C."/>
        </authorList>
    </citation>
    <scope>NUCLEOTIDE SEQUENCE [LARGE SCALE GENOMIC DNA]</scope>
    <source>
        <strain evidence="5 6">S40</strain>
    </source>
</reference>
<accession>A0AA93BYN6</accession>
<dbReference type="GO" id="GO:0046872">
    <property type="term" value="F:metal ion binding"/>
    <property type="evidence" value="ECO:0007669"/>
    <property type="project" value="UniProtKB-KW"/>
</dbReference>
<dbReference type="InterPro" id="IPR009000">
    <property type="entry name" value="Transl_B-barrel_sf"/>
</dbReference>
<dbReference type="GO" id="GO:0005524">
    <property type="term" value="F:ATP binding"/>
    <property type="evidence" value="ECO:0007669"/>
    <property type="project" value="InterPro"/>
</dbReference>
<comment type="caution">
    <text evidence="5">The sequence shown here is derived from an EMBL/GenBank/DDBJ whole genome shotgun (WGS) entry which is preliminary data.</text>
</comment>
<comment type="cofactor">
    <cofactor evidence="1">
        <name>Zn(2+)</name>
        <dbReference type="ChEBI" id="CHEBI:29105"/>
    </cofactor>
</comment>
<protein>
    <submittedName>
        <fullName evidence="5">Alanyl-tRNA editing protein</fullName>
    </submittedName>
</protein>
<evidence type="ECO:0000313" key="6">
    <source>
        <dbReference type="Proteomes" id="UP000284338"/>
    </source>
</evidence>
<dbReference type="EMBL" id="QYYG01000001">
    <property type="protein sequence ID" value="RJF58873.1"/>
    <property type="molecule type" value="Genomic_DNA"/>
</dbReference>
<keyword evidence="6" id="KW-1185">Reference proteome</keyword>
<evidence type="ECO:0000256" key="2">
    <source>
        <dbReference type="ARBA" id="ARBA00022723"/>
    </source>
</evidence>
<dbReference type="AlphaFoldDB" id="A0AA93BYN6"/>
<dbReference type="InterPro" id="IPR051335">
    <property type="entry name" value="Alanyl-tRNA_Editing_Enzymes"/>
</dbReference>
<evidence type="ECO:0000259" key="4">
    <source>
        <dbReference type="SMART" id="SM00863"/>
    </source>
</evidence>
<dbReference type="RefSeq" id="WP_006318744.1">
    <property type="nucleotide sequence ID" value="NZ_QYYG01000001.1"/>
</dbReference>
<dbReference type="Gene3D" id="2.40.30.130">
    <property type="match status" value="1"/>
</dbReference>
<dbReference type="GO" id="GO:0002161">
    <property type="term" value="F:aminoacyl-tRNA deacylase activity"/>
    <property type="evidence" value="ECO:0007669"/>
    <property type="project" value="UniProtKB-ARBA"/>
</dbReference>
<dbReference type="InterPro" id="IPR018164">
    <property type="entry name" value="Ala-tRNA-synth_IIc_N"/>
</dbReference>
<sequence length="219" mass="24945">MLTTKRLFDEKPYEHEFQARITFIGDEYIVLDQTLFYPLSGNQDYDIGFIEGREVTAVQVDTTEEGRLDFSASVKHYLNVDGFAVGQLINGKIDRARRLNTMRLHTASHLVEYFLSRSPDFLSVEGSFVNCLKDRTDYLLAKNLDPSSLSVLELEVNDFIRQGHPVKFEFQDDLRIWCCAGIRMACCGTHVSNTGEIGQVKLSRKNKGKGLNRIEAQLL</sequence>
<dbReference type="Gene3D" id="3.30.980.10">
    <property type="entry name" value="Threonyl-trna Synthetase, Chain A, domain 2"/>
    <property type="match status" value="1"/>
</dbReference>
<dbReference type="Proteomes" id="UP000284338">
    <property type="component" value="Unassembled WGS sequence"/>
</dbReference>
<keyword evidence="3" id="KW-0862">Zinc</keyword>
<dbReference type="PANTHER" id="PTHR43462:SF1">
    <property type="entry name" value="ALANYL-TRNA EDITING PROTEIN AARSD1"/>
    <property type="match status" value="1"/>
</dbReference>
<dbReference type="InterPro" id="IPR018163">
    <property type="entry name" value="Thr/Ala-tRNA-synth_IIc_edit"/>
</dbReference>
<organism evidence="5 6">
    <name type="scientific">Serratia inhibens</name>
    <dbReference type="NCBI Taxonomy" id="2338073"/>
    <lineage>
        <taxon>Bacteria</taxon>
        <taxon>Pseudomonadati</taxon>
        <taxon>Pseudomonadota</taxon>
        <taxon>Gammaproteobacteria</taxon>
        <taxon>Enterobacterales</taxon>
        <taxon>Yersiniaceae</taxon>
        <taxon>Serratia</taxon>
    </lineage>
</organism>
<dbReference type="InterPro" id="IPR012947">
    <property type="entry name" value="tRNA_SAD"/>
</dbReference>
<dbReference type="SMART" id="SM00863">
    <property type="entry name" value="tRNA_SAD"/>
    <property type="match status" value="1"/>
</dbReference>
<dbReference type="SUPFAM" id="SSF55186">
    <property type="entry name" value="ThrRS/AlaRS common domain"/>
    <property type="match status" value="1"/>
</dbReference>
<evidence type="ECO:0000313" key="5">
    <source>
        <dbReference type="EMBL" id="RJF58873.1"/>
    </source>
</evidence>
<dbReference type="Pfam" id="PF07973">
    <property type="entry name" value="tRNA_SAD"/>
    <property type="match status" value="1"/>
</dbReference>
<dbReference type="PANTHER" id="PTHR43462">
    <property type="entry name" value="ALANYL-TRNA EDITING PROTEIN"/>
    <property type="match status" value="1"/>
</dbReference>
<name>A0AA93BYN6_9GAMM</name>